<sequence length="205" mass="24232">MDTTTEKLINQELIADSFTYRQYRQLIDKRLERGRTTSDKDSEEILEYTRMNVRRMNRLDDQVTLNTSLQEKLENLDDSWIWLVITEGWCGDAAQNIPAINKMAEVASNIELRFILRDENPEIMDQYLTNGSRSIPKLICLDAESLEQIGTWGPRPSSIQEKAMEWKDDPEISMEEWAEKLHKYYADDKTEELQQEFEELIEEWS</sequence>
<dbReference type="Proteomes" id="UP000473278">
    <property type="component" value="Unassembled WGS sequence"/>
</dbReference>
<organism evidence="1 2">
    <name type="scientific">Halalkalibaculum roseum</name>
    <dbReference type="NCBI Taxonomy" id="2709311"/>
    <lineage>
        <taxon>Bacteria</taxon>
        <taxon>Pseudomonadati</taxon>
        <taxon>Balneolota</taxon>
        <taxon>Balneolia</taxon>
        <taxon>Balneolales</taxon>
        <taxon>Balneolaceae</taxon>
        <taxon>Halalkalibaculum</taxon>
    </lineage>
</organism>
<dbReference type="AlphaFoldDB" id="A0A6M1T2R0"/>
<evidence type="ECO:0000313" key="1">
    <source>
        <dbReference type="EMBL" id="NGP77057.1"/>
    </source>
</evidence>
<dbReference type="InterPro" id="IPR036249">
    <property type="entry name" value="Thioredoxin-like_sf"/>
</dbReference>
<dbReference type="RefSeq" id="WP_165142052.1">
    <property type="nucleotide sequence ID" value="NZ_JAALLT010000003.1"/>
</dbReference>
<reference evidence="1 2" key="1">
    <citation type="submission" date="2020-02" db="EMBL/GenBank/DDBJ databases">
        <title>Balneolaceae bacterium YR4-1, complete genome.</title>
        <authorList>
            <person name="Li Y."/>
            <person name="Wu S."/>
        </authorList>
    </citation>
    <scope>NUCLEOTIDE SEQUENCE [LARGE SCALE GENOMIC DNA]</scope>
    <source>
        <strain evidence="1 2">YR4-1</strain>
    </source>
</reference>
<dbReference type="Gene3D" id="3.40.30.10">
    <property type="entry name" value="Glutaredoxin"/>
    <property type="match status" value="1"/>
</dbReference>
<name>A0A6M1T2R0_9BACT</name>
<gene>
    <name evidence="1" type="ORF">G3570_10465</name>
</gene>
<dbReference type="SUPFAM" id="SSF52833">
    <property type="entry name" value="Thioredoxin-like"/>
    <property type="match status" value="1"/>
</dbReference>
<proteinExistence type="predicted"/>
<accession>A0A6M1T2R0</accession>
<evidence type="ECO:0000313" key="2">
    <source>
        <dbReference type="Proteomes" id="UP000473278"/>
    </source>
</evidence>
<keyword evidence="2" id="KW-1185">Reference proteome</keyword>
<dbReference type="Pfam" id="PF14595">
    <property type="entry name" value="Thioredoxin_9"/>
    <property type="match status" value="1"/>
</dbReference>
<comment type="caution">
    <text evidence="1">The sequence shown here is derived from an EMBL/GenBank/DDBJ whole genome shotgun (WGS) entry which is preliminary data.</text>
</comment>
<protein>
    <submittedName>
        <fullName evidence="1">Thioredoxin family protein</fullName>
    </submittedName>
</protein>
<dbReference type="EMBL" id="JAALLT010000003">
    <property type="protein sequence ID" value="NGP77057.1"/>
    <property type="molecule type" value="Genomic_DNA"/>
</dbReference>